<name>A0ABS5VNR3_9BACT</name>
<sequence length="196" mass="22300">MVYDLSAFESLIKNRRSIFPQDYTGEIIEDVIVKKILETAIWAPTHKLTQPWRFVVFTGAGIKTLAEEQANVYKKWTLADGTYKEERYQNLLTKPLLSSHIIAVCMKRDEKNSVREVEEIGAVYCAVQNIYLAATAFGVGGYLSTGGITYMEDAKKLFGLEKEDRLIGFFHLGVPKRTPSPLKRKSLDEVMQWVSQ</sequence>
<dbReference type="InterPro" id="IPR029479">
    <property type="entry name" value="Nitroreductase"/>
</dbReference>
<dbReference type="SUPFAM" id="SSF55469">
    <property type="entry name" value="FMN-dependent nitroreductase-like"/>
    <property type="match status" value="1"/>
</dbReference>
<evidence type="ECO:0000256" key="8">
    <source>
        <dbReference type="PIRNR" id="PIRNR000232"/>
    </source>
</evidence>
<gene>
    <name evidence="10" type="ORF">KK060_07380</name>
</gene>
<keyword evidence="5 8" id="KW-0521">NADP</keyword>
<dbReference type="InterPro" id="IPR026021">
    <property type="entry name" value="YdjA-like"/>
</dbReference>
<evidence type="ECO:0000256" key="5">
    <source>
        <dbReference type="ARBA" id="ARBA00022857"/>
    </source>
</evidence>
<keyword evidence="6 8" id="KW-0560">Oxidoreductase</keyword>
<dbReference type="CDD" id="cd02135">
    <property type="entry name" value="YdjA-like"/>
    <property type="match status" value="1"/>
</dbReference>
<dbReference type="InterPro" id="IPR052530">
    <property type="entry name" value="NAD(P)H_nitroreductase"/>
</dbReference>
<keyword evidence="3 8" id="KW-0285">Flavoprotein</keyword>
<evidence type="ECO:0000256" key="2">
    <source>
        <dbReference type="ARBA" id="ARBA00007118"/>
    </source>
</evidence>
<feature type="domain" description="Nitroreductase" evidence="9">
    <location>
        <begin position="12"/>
        <end position="173"/>
    </location>
</feature>
<comment type="caution">
    <text evidence="10">The sequence shown here is derived from an EMBL/GenBank/DDBJ whole genome shotgun (WGS) entry which is preliminary data.</text>
</comment>
<evidence type="ECO:0000313" key="10">
    <source>
        <dbReference type="EMBL" id="MBT1703095.1"/>
    </source>
</evidence>
<proteinExistence type="inferred from homology"/>
<dbReference type="EMBL" id="JAHESD010000011">
    <property type="protein sequence ID" value="MBT1703095.1"/>
    <property type="molecule type" value="Genomic_DNA"/>
</dbReference>
<organism evidence="10 11">
    <name type="scientific">Chryseosolibacter indicus</name>
    <dbReference type="NCBI Taxonomy" id="2782351"/>
    <lineage>
        <taxon>Bacteria</taxon>
        <taxon>Pseudomonadati</taxon>
        <taxon>Bacteroidota</taxon>
        <taxon>Cytophagia</taxon>
        <taxon>Cytophagales</taxon>
        <taxon>Chryseotaleaceae</taxon>
        <taxon>Chryseosolibacter</taxon>
    </lineage>
</organism>
<keyword evidence="7 8" id="KW-0520">NAD</keyword>
<dbReference type="Proteomes" id="UP000772618">
    <property type="component" value="Unassembled WGS sequence"/>
</dbReference>
<reference evidence="10 11" key="1">
    <citation type="submission" date="2021-05" db="EMBL/GenBank/DDBJ databases">
        <title>A Polyphasic approach of four new species of the genus Ohtaekwangia: Ohtaekwangia histidinii sp. nov., Ohtaekwangia cretensis sp. nov., Ohtaekwangia indiensis sp. nov., Ohtaekwangia reichenbachii sp. nov. from diverse environment.</title>
        <authorList>
            <person name="Octaviana S."/>
        </authorList>
    </citation>
    <scope>NUCLEOTIDE SEQUENCE [LARGE SCALE GENOMIC DNA]</scope>
    <source>
        <strain evidence="10 11">PWU20</strain>
    </source>
</reference>
<evidence type="ECO:0000256" key="7">
    <source>
        <dbReference type="ARBA" id="ARBA00023027"/>
    </source>
</evidence>
<dbReference type="InterPro" id="IPR000415">
    <property type="entry name" value="Nitroreductase-like"/>
</dbReference>
<dbReference type="PIRSF" id="PIRSF000232">
    <property type="entry name" value="YdjA"/>
    <property type="match status" value="1"/>
</dbReference>
<evidence type="ECO:0000256" key="1">
    <source>
        <dbReference type="ARBA" id="ARBA00001917"/>
    </source>
</evidence>
<accession>A0ABS5VNR3</accession>
<dbReference type="PANTHER" id="PTHR43821">
    <property type="entry name" value="NAD(P)H NITROREDUCTASE YDJA-RELATED"/>
    <property type="match status" value="1"/>
</dbReference>
<evidence type="ECO:0000256" key="3">
    <source>
        <dbReference type="ARBA" id="ARBA00022630"/>
    </source>
</evidence>
<keyword evidence="11" id="KW-1185">Reference proteome</keyword>
<comment type="cofactor">
    <cofactor evidence="1 8">
        <name>FMN</name>
        <dbReference type="ChEBI" id="CHEBI:58210"/>
    </cofactor>
</comment>
<dbReference type="Gene3D" id="3.40.109.10">
    <property type="entry name" value="NADH Oxidase"/>
    <property type="match status" value="1"/>
</dbReference>
<dbReference type="Pfam" id="PF00881">
    <property type="entry name" value="Nitroreductase"/>
    <property type="match status" value="1"/>
</dbReference>
<comment type="similarity">
    <text evidence="2 8">Belongs to the nitroreductase family.</text>
</comment>
<dbReference type="PANTHER" id="PTHR43821:SF1">
    <property type="entry name" value="NAD(P)H NITROREDUCTASE YDJA-RELATED"/>
    <property type="match status" value="1"/>
</dbReference>
<evidence type="ECO:0000256" key="6">
    <source>
        <dbReference type="ARBA" id="ARBA00023002"/>
    </source>
</evidence>
<keyword evidence="4 8" id="KW-0288">FMN</keyword>
<protein>
    <recommendedName>
        <fullName evidence="8">Putative NAD(P)H nitroreductase</fullName>
        <ecNumber evidence="8">1.-.-.-</ecNumber>
    </recommendedName>
</protein>
<dbReference type="EC" id="1.-.-.-" evidence="8"/>
<dbReference type="RefSeq" id="WP_254153058.1">
    <property type="nucleotide sequence ID" value="NZ_JAHESD010000011.1"/>
</dbReference>
<evidence type="ECO:0000313" key="11">
    <source>
        <dbReference type="Proteomes" id="UP000772618"/>
    </source>
</evidence>
<evidence type="ECO:0000256" key="4">
    <source>
        <dbReference type="ARBA" id="ARBA00022643"/>
    </source>
</evidence>
<evidence type="ECO:0000259" key="9">
    <source>
        <dbReference type="Pfam" id="PF00881"/>
    </source>
</evidence>